<dbReference type="HOGENOM" id="CLU_081427_1_0_0"/>
<organism evidence="3 4">
    <name type="scientific">Rubinisphaera brasiliensis (strain ATCC 49424 / DSM 5305 / JCM 21570 / IAM 15109 / NBRC 103401 / IFAM 1448)</name>
    <name type="common">Planctomyces brasiliensis</name>
    <dbReference type="NCBI Taxonomy" id="756272"/>
    <lineage>
        <taxon>Bacteria</taxon>
        <taxon>Pseudomonadati</taxon>
        <taxon>Planctomycetota</taxon>
        <taxon>Planctomycetia</taxon>
        <taxon>Planctomycetales</taxon>
        <taxon>Planctomycetaceae</taxon>
        <taxon>Rubinisphaera</taxon>
    </lineage>
</organism>
<dbReference type="eggNOG" id="COG4785">
    <property type="taxonomic scope" value="Bacteria"/>
</dbReference>
<dbReference type="OrthoDB" id="272871at2"/>
<proteinExistence type="predicted"/>
<name>F0SGX7_RUBBR</name>
<dbReference type="KEGG" id="pbs:Plabr_1852"/>
<dbReference type="PROSITE" id="PS50005">
    <property type="entry name" value="TPR"/>
    <property type="match status" value="1"/>
</dbReference>
<evidence type="ECO:0000256" key="1">
    <source>
        <dbReference type="PROSITE-ProRule" id="PRU00339"/>
    </source>
</evidence>
<evidence type="ECO:0000313" key="4">
    <source>
        <dbReference type="Proteomes" id="UP000006860"/>
    </source>
</evidence>
<dbReference type="PANTHER" id="PTHR47908">
    <property type="match status" value="1"/>
</dbReference>
<dbReference type="EMBL" id="CP002546">
    <property type="protein sequence ID" value="ADY59462.1"/>
    <property type="molecule type" value="Genomic_DNA"/>
</dbReference>
<dbReference type="Proteomes" id="UP000006860">
    <property type="component" value="Chromosome"/>
</dbReference>
<evidence type="ECO:0000313" key="3">
    <source>
        <dbReference type="EMBL" id="ADY59462.1"/>
    </source>
</evidence>
<keyword evidence="1" id="KW-0802">TPR repeat</keyword>
<keyword evidence="4" id="KW-1185">Reference proteome</keyword>
<protein>
    <submittedName>
        <fullName evidence="3">Tetratricopeptide domain protein</fullName>
    </submittedName>
</protein>
<dbReference type="InterPro" id="IPR019734">
    <property type="entry name" value="TPR_rpt"/>
</dbReference>
<dbReference type="SUPFAM" id="SSF48452">
    <property type="entry name" value="TPR-like"/>
    <property type="match status" value="1"/>
</dbReference>
<feature type="signal peptide" evidence="2">
    <location>
        <begin position="1"/>
        <end position="25"/>
    </location>
</feature>
<reference evidence="4" key="1">
    <citation type="submission" date="2011-02" db="EMBL/GenBank/DDBJ databases">
        <title>The complete genome of Planctomyces brasiliensis DSM 5305.</title>
        <authorList>
            <person name="Lucas S."/>
            <person name="Copeland A."/>
            <person name="Lapidus A."/>
            <person name="Bruce D."/>
            <person name="Goodwin L."/>
            <person name="Pitluck S."/>
            <person name="Kyrpides N."/>
            <person name="Mavromatis K."/>
            <person name="Pagani I."/>
            <person name="Ivanova N."/>
            <person name="Ovchinnikova G."/>
            <person name="Lu M."/>
            <person name="Detter J.C."/>
            <person name="Han C."/>
            <person name="Land M."/>
            <person name="Hauser L."/>
            <person name="Markowitz V."/>
            <person name="Cheng J.-F."/>
            <person name="Hugenholtz P."/>
            <person name="Woyke T."/>
            <person name="Wu D."/>
            <person name="Tindall B."/>
            <person name="Pomrenke H.G."/>
            <person name="Brambilla E."/>
            <person name="Klenk H.-P."/>
            <person name="Eisen J.A."/>
        </authorList>
    </citation>
    <scope>NUCLEOTIDE SEQUENCE [LARGE SCALE GENOMIC DNA]</scope>
    <source>
        <strain evidence="4">ATCC 49424 / DSM 5305 / JCM 21570 / NBRC 103401 / IFAM 1448</strain>
    </source>
</reference>
<accession>F0SGX7</accession>
<dbReference type="AlphaFoldDB" id="F0SGX7"/>
<dbReference type="Gene3D" id="1.25.40.10">
    <property type="entry name" value="Tetratricopeptide repeat domain"/>
    <property type="match status" value="1"/>
</dbReference>
<evidence type="ECO:0000256" key="2">
    <source>
        <dbReference type="SAM" id="SignalP"/>
    </source>
</evidence>
<gene>
    <name evidence="3" type="ordered locus">Plabr_1852</name>
</gene>
<keyword evidence="2" id="KW-0732">Signal</keyword>
<dbReference type="STRING" id="756272.Plabr_1852"/>
<dbReference type="PANTHER" id="PTHR47908:SF2">
    <property type="entry name" value="TETRATRICOPEPTIDE REPEAT (TPR)-LIKE SUPERFAMILY PROTEIN"/>
    <property type="match status" value="1"/>
</dbReference>
<dbReference type="InterPro" id="IPR011990">
    <property type="entry name" value="TPR-like_helical_dom_sf"/>
</dbReference>
<feature type="repeat" description="TPR" evidence="1">
    <location>
        <begin position="60"/>
        <end position="93"/>
    </location>
</feature>
<sequence length="262" mass="30275">MSNRLFRCFAGLLILGSLSLQSACAEEEEAAEAEKPAAQRRAELLVEKLNERIKFLPDDANARYSRGCYNFYAGNFEASIADFDRYVELDPQAERRLWERGISHYYAGKYQAGADQFALYQTYHDSDVENAVWRYLCQMKVDGEEKARADMLPIKKDHRNPLMTIYALFKNEATPQDVLDQAEKGNEHEIELEASRFYAQLYVGLYYEAHGEPEKGRKYLQQAWTDHRENGPLSAMFSGYMWNVARVHCMHAPLKKDATKKD</sequence>
<dbReference type="RefSeq" id="WP_013628189.1">
    <property type="nucleotide sequence ID" value="NC_015174.1"/>
</dbReference>
<feature type="chain" id="PRO_5003260348" evidence="2">
    <location>
        <begin position="26"/>
        <end position="262"/>
    </location>
</feature>